<name>A0A8S5RTG5_9CAUD</name>
<organism evidence="4">
    <name type="scientific">Caudovirales sp. gcode 4</name>
    <dbReference type="NCBI Taxonomy" id="2838363"/>
    <lineage>
        <taxon>Viruses</taxon>
        <taxon>Duplodnaviria</taxon>
        <taxon>Heunggongvirae</taxon>
        <taxon>Uroviricota</taxon>
        <taxon>Caudoviricetes</taxon>
    </lineage>
</organism>
<keyword evidence="2" id="KW-1160">Virus entry into host cell</keyword>
<keyword evidence="3" id="KW-0231">Viral genome packaging</keyword>
<evidence type="ECO:0000256" key="3">
    <source>
        <dbReference type="ARBA" id="ARBA00023219"/>
    </source>
</evidence>
<dbReference type="EMBL" id="BK059153">
    <property type="protein sequence ID" value="DAE92651.1"/>
    <property type="molecule type" value="Genomic_DNA"/>
</dbReference>
<reference evidence="4" key="1">
    <citation type="journal article" date="2021" name="Proc. Natl. Acad. Sci. U.S.A.">
        <title>A Catalog of Tens of Thousands of Viruses from Human Metagenomes Reveals Hidden Associations with Chronic Diseases.</title>
        <authorList>
            <person name="Tisza M.J."/>
            <person name="Buck C.B."/>
        </authorList>
    </citation>
    <scope>NUCLEOTIDE SEQUENCE</scope>
    <source>
        <strain evidence="4">CtKN96</strain>
    </source>
</reference>
<dbReference type="InterPro" id="IPR006944">
    <property type="entry name" value="Phage/GTA_portal"/>
</dbReference>
<keyword evidence="1" id="KW-0118">Viral capsid assembly</keyword>
<keyword evidence="2" id="KW-1171">Viral genome ejection through host cell envelope</keyword>
<protein>
    <submittedName>
        <fullName evidence="4">Portal protein</fullName>
    </submittedName>
</protein>
<evidence type="ECO:0000313" key="4">
    <source>
        <dbReference type="EMBL" id="DAE92651.1"/>
    </source>
</evidence>
<keyword evidence="2" id="KW-1162">Viral penetration into host cytoplasm</keyword>
<proteinExistence type="predicted"/>
<accession>A0A8S5RTG5</accession>
<dbReference type="Pfam" id="PF04860">
    <property type="entry name" value="Phage_portal"/>
    <property type="match status" value="1"/>
</dbReference>
<sequence>MGIFNKIKNAVVKSLLGRNIDFHQKNFLWSTRNMPFFNTKDFVVSKQNFLELYEGNADISGAVKKIANNVSKNGLYLEDHKGNQLKDKSGDLEISRFFKTPTFQDFKRDIFRNYLITGELYIVPSFNLYGEVAGFQVLDSRMMTKMYDQYGNIIQFIQSSFISGQIIKYDPHQIAYFLYDKSLYNEHDGRSILTGLMYDVLNDLNAVRSNYFYYKNSAVPSAILLLNESMTEEEMQNAKDQFDAQYKGLENSHKMLIGAGVSDIKTLSFSPRDMDTVAQRKITTEKVAAAFWVPKSVLWYSDDVNYNNGDNNSREFYKGTIYPMESTFEHILNKLVEMFLPEIAEQYVIKCDGEVIPFSEEYLESQRKDLASGIKTINEIRIDRWMEASKEENADKLIISRNMVLLEDASLDAVLSPDEV</sequence>
<evidence type="ECO:0000256" key="1">
    <source>
        <dbReference type="ARBA" id="ARBA00022950"/>
    </source>
</evidence>
<evidence type="ECO:0000256" key="2">
    <source>
        <dbReference type="ARBA" id="ARBA00023009"/>
    </source>
</evidence>
<keyword evidence="1" id="KW-1188">Viral release from host cell</keyword>